<dbReference type="InterPro" id="IPR001251">
    <property type="entry name" value="CRAL-TRIO_dom"/>
</dbReference>
<name>A0ABN9Q5U5_9DINO</name>
<feature type="compositionally biased region" description="Acidic residues" evidence="1">
    <location>
        <begin position="340"/>
        <end position="358"/>
    </location>
</feature>
<dbReference type="EMBL" id="CAUYUJ010002514">
    <property type="protein sequence ID" value="CAK0801124.1"/>
    <property type="molecule type" value="Genomic_DNA"/>
</dbReference>
<dbReference type="Gene3D" id="3.40.525.10">
    <property type="entry name" value="CRAL-TRIO lipid binding domain"/>
    <property type="match status" value="1"/>
</dbReference>
<keyword evidence="4" id="KW-1185">Reference proteome</keyword>
<comment type="caution">
    <text evidence="3">The sequence shown here is derived from an EMBL/GenBank/DDBJ whole genome shotgun (WGS) entry which is preliminary data.</text>
</comment>
<dbReference type="SUPFAM" id="SSF52087">
    <property type="entry name" value="CRAL/TRIO domain"/>
    <property type="match status" value="1"/>
</dbReference>
<dbReference type="PROSITE" id="PS50191">
    <property type="entry name" value="CRAL_TRIO"/>
    <property type="match status" value="1"/>
</dbReference>
<evidence type="ECO:0000313" key="4">
    <source>
        <dbReference type="Proteomes" id="UP001189429"/>
    </source>
</evidence>
<accession>A0ABN9Q5U5</accession>
<feature type="region of interest" description="Disordered" evidence="1">
    <location>
        <begin position="336"/>
        <end position="367"/>
    </location>
</feature>
<dbReference type="Pfam" id="PF00650">
    <property type="entry name" value="CRAL_TRIO"/>
    <property type="match status" value="1"/>
</dbReference>
<dbReference type="Proteomes" id="UP001189429">
    <property type="component" value="Unassembled WGS sequence"/>
</dbReference>
<protein>
    <recommendedName>
        <fullName evidence="2">CRAL-TRIO domain-containing protein</fullName>
    </recommendedName>
</protein>
<evidence type="ECO:0000256" key="1">
    <source>
        <dbReference type="SAM" id="MobiDB-lite"/>
    </source>
</evidence>
<proteinExistence type="predicted"/>
<feature type="domain" description="CRAL-TRIO" evidence="2">
    <location>
        <begin position="107"/>
        <end position="299"/>
    </location>
</feature>
<sequence>MRAPAAAGDDGLATEDERLLLAQLREHFADDLQRRTAEGRAHSCCFGDLALTRVLRGNDGDLAKATAWLARFLQRWDACDLDTMLRHLVQEWDRVGSPIPLDSMLPYYGEVQHFVRAVFTAPKPSPQGDLINYISLARFEMAEMIDKLEWEHWVQYMYGATVMRMIECDRQSRAQGRLVKAITLIDVGGVSVSMLNCPQWHKQNHRDIGTFQEHIAAEVFGEVCILNTPWLVMRLYDVVSVFIPERFRRKVRLLRGDGTDDPAFVALAGGIDQLRQLLAVRHSLFESPPHAGVAERSLFSTRRVATVSAGQEFALSVDVAPGQHMLGTLCRRPSPSSLVVEDEEADDDDDEEEEDEEGLQQRPASVTSSCLLQHSSTALTLTGSSPRIAHIRQAPAHLLFSVHLKLIWSHYAASPHLSL</sequence>
<evidence type="ECO:0000313" key="3">
    <source>
        <dbReference type="EMBL" id="CAK0801124.1"/>
    </source>
</evidence>
<evidence type="ECO:0000259" key="2">
    <source>
        <dbReference type="PROSITE" id="PS50191"/>
    </source>
</evidence>
<dbReference type="InterPro" id="IPR036865">
    <property type="entry name" value="CRAL-TRIO_dom_sf"/>
</dbReference>
<reference evidence="3" key="1">
    <citation type="submission" date="2023-10" db="EMBL/GenBank/DDBJ databases">
        <authorList>
            <person name="Chen Y."/>
            <person name="Shah S."/>
            <person name="Dougan E. K."/>
            <person name="Thang M."/>
            <person name="Chan C."/>
        </authorList>
    </citation>
    <scope>NUCLEOTIDE SEQUENCE [LARGE SCALE GENOMIC DNA]</scope>
</reference>
<organism evidence="3 4">
    <name type="scientific">Prorocentrum cordatum</name>
    <dbReference type="NCBI Taxonomy" id="2364126"/>
    <lineage>
        <taxon>Eukaryota</taxon>
        <taxon>Sar</taxon>
        <taxon>Alveolata</taxon>
        <taxon>Dinophyceae</taxon>
        <taxon>Prorocentrales</taxon>
        <taxon>Prorocentraceae</taxon>
        <taxon>Prorocentrum</taxon>
    </lineage>
</organism>
<gene>
    <name evidence="3" type="ORF">PCOR1329_LOCUS9085</name>
</gene>